<dbReference type="GeneID" id="75829942"/>
<name>A0A9P9Y1Y6_9HYPO</name>
<dbReference type="RefSeq" id="XP_051362878.1">
    <property type="nucleotide sequence ID" value="XM_051505709.1"/>
</dbReference>
<dbReference type="Proteomes" id="UP001055219">
    <property type="component" value="Unassembled WGS sequence"/>
</dbReference>
<dbReference type="EMBL" id="JAGIXG020000016">
    <property type="protein sequence ID" value="KAI6782022.1"/>
    <property type="molecule type" value="Genomic_DNA"/>
</dbReference>
<dbReference type="AlphaFoldDB" id="A0A9P9Y1Y6"/>
<feature type="region of interest" description="Disordered" evidence="1">
    <location>
        <begin position="47"/>
        <end position="69"/>
    </location>
</feature>
<comment type="caution">
    <text evidence="2">The sequence shown here is derived from an EMBL/GenBank/DDBJ whole genome shotgun (WGS) entry which is preliminary data.</text>
</comment>
<reference evidence="2" key="1">
    <citation type="journal article" date="2021" name="J Fungi (Basel)">
        <title>Genomic and Metabolomic Analyses of the Marine Fungus Emericellopsis cladophorae: Insights into Saltwater Adaptability Mechanisms and Its Biosynthetic Potential.</title>
        <authorList>
            <person name="Goncalves M.F.M."/>
            <person name="Hilario S."/>
            <person name="Van de Peer Y."/>
            <person name="Esteves A.C."/>
            <person name="Alves A."/>
        </authorList>
    </citation>
    <scope>NUCLEOTIDE SEQUENCE</scope>
    <source>
        <strain evidence="2">MUM 19.33</strain>
    </source>
</reference>
<accession>A0A9P9Y1Y6</accession>
<gene>
    <name evidence="2" type="ORF">J7T54_003441</name>
</gene>
<evidence type="ECO:0000256" key="1">
    <source>
        <dbReference type="SAM" id="MobiDB-lite"/>
    </source>
</evidence>
<reference evidence="2" key="2">
    <citation type="submission" date="2022-07" db="EMBL/GenBank/DDBJ databases">
        <authorList>
            <person name="Goncalves M.F.M."/>
            <person name="Hilario S."/>
            <person name="Van De Peer Y."/>
            <person name="Esteves A.C."/>
            <person name="Alves A."/>
        </authorList>
    </citation>
    <scope>NUCLEOTIDE SEQUENCE</scope>
    <source>
        <strain evidence="2">MUM 19.33</strain>
    </source>
</reference>
<evidence type="ECO:0000313" key="3">
    <source>
        <dbReference type="Proteomes" id="UP001055219"/>
    </source>
</evidence>
<organism evidence="2 3">
    <name type="scientific">Emericellopsis cladophorae</name>
    <dbReference type="NCBI Taxonomy" id="2686198"/>
    <lineage>
        <taxon>Eukaryota</taxon>
        <taxon>Fungi</taxon>
        <taxon>Dikarya</taxon>
        <taxon>Ascomycota</taxon>
        <taxon>Pezizomycotina</taxon>
        <taxon>Sordariomycetes</taxon>
        <taxon>Hypocreomycetidae</taxon>
        <taxon>Hypocreales</taxon>
        <taxon>Bionectriaceae</taxon>
        <taxon>Emericellopsis</taxon>
    </lineage>
</organism>
<protein>
    <submittedName>
        <fullName evidence="2">Uncharacterized protein</fullName>
    </submittedName>
</protein>
<proteinExistence type="predicted"/>
<evidence type="ECO:0000313" key="2">
    <source>
        <dbReference type="EMBL" id="KAI6782022.1"/>
    </source>
</evidence>
<keyword evidence="3" id="KW-1185">Reference proteome</keyword>
<sequence>MEDYAEQAALSGIGNQKQLAGLRGLNESRYKKLIQAYKVGQAATPQQVQPYAGPHAPQQQPMASGHQPHWQHRHNANWLNFRTQLSRLQPNKLLNPGRHKGSWRDRVNAGLERPNTIMSLKVNRTAFIRSKTRHSKRIRPKTAPITVRISKPIQLTLNAGTSRTIRWLTPGWTISYRRNPSLRFKEPSRYGSNRTCLFRDGMLFLVLQ</sequence>